<feature type="transmembrane region" description="Helical" evidence="1">
    <location>
        <begin position="99"/>
        <end position="117"/>
    </location>
</feature>
<dbReference type="InterPro" id="IPR038750">
    <property type="entry name" value="YczE/YyaS-like"/>
</dbReference>
<comment type="caution">
    <text evidence="2">The sequence shown here is derived from an EMBL/GenBank/DDBJ whole genome shotgun (WGS) entry which is preliminary data.</text>
</comment>
<dbReference type="AlphaFoldDB" id="A0A939BAL6"/>
<feature type="non-terminal residue" evidence="2">
    <location>
        <position position="136"/>
    </location>
</feature>
<organism evidence="2 3">
    <name type="scientific">Bifidobacterium pullorum subsp. saeculare</name>
    <dbReference type="NCBI Taxonomy" id="78257"/>
    <lineage>
        <taxon>Bacteria</taxon>
        <taxon>Bacillati</taxon>
        <taxon>Actinomycetota</taxon>
        <taxon>Actinomycetes</taxon>
        <taxon>Bifidobacteriales</taxon>
        <taxon>Bifidobacteriaceae</taxon>
        <taxon>Bifidobacterium</taxon>
    </lineage>
</organism>
<accession>A0A939BAL6</accession>
<protein>
    <submittedName>
        <fullName evidence="2">Uncharacterized protein</fullName>
    </submittedName>
</protein>
<reference evidence="2" key="1">
    <citation type="submission" date="2020-08" db="EMBL/GenBank/DDBJ databases">
        <authorList>
            <person name="Cejkova D."/>
            <person name="Kubasova T."/>
            <person name="Jahodarova E."/>
            <person name="Rychlik I."/>
        </authorList>
    </citation>
    <scope>NUCLEOTIDE SEQUENCE</scope>
    <source>
        <strain evidence="2">An836</strain>
    </source>
</reference>
<evidence type="ECO:0000256" key="1">
    <source>
        <dbReference type="SAM" id="Phobius"/>
    </source>
</evidence>
<evidence type="ECO:0000313" key="3">
    <source>
        <dbReference type="Proteomes" id="UP000718821"/>
    </source>
</evidence>
<dbReference type="Pfam" id="PF19700">
    <property type="entry name" value="DUF6198"/>
    <property type="match status" value="1"/>
</dbReference>
<keyword evidence="1" id="KW-0812">Transmembrane</keyword>
<dbReference type="Proteomes" id="UP000718821">
    <property type="component" value="Unassembled WGS sequence"/>
</dbReference>
<proteinExistence type="predicted"/>
<gene>
    <name evidence="2" type="ORF">H7U32_10500</name>
</gene>
<keyword evidence="1" id="KW-1133">Transmembrane helix</keyword>
<feature type="transmembrane region" description="Helical" evidence="1">
    <location>
        <begin position="20"/>
        <end position="40"/>
    </location>
</feature>
<name>A0A939BAL6_9BIFI</name>
<keyword evidence="1" id="KW-0472">Membrane</keyword>
<dbReference type="PANTHER" id="PTHR40078">
    <property type="entry name" value="INTEGRAL MEMBRANE PROTEIN-RELATED"/>
    <property type="match status" value="1"/>
</dbReference>
<sequence length="136" mass="14760">MTVSIDVWMIPFGLLPLSNYYVALAALFVSVVFMSIGVFLEVDADVLAVPGDEFVKVLAQVTGEPFSVIKTTFDCTLMAFSASLSLMMLEGLFGVREGTVVNAMLVGILIGFWRRLFGREAGTKTAQEAEAHAMLE</sequence>
<dbReference type="EMBL" id="JACLYU010000285">
    <property type="protein sequence ID" value="MBM6700698.1"/>
    <property type="molecule type" value="Genomic_DNA"/>
</dbReference>
<evidence type="ECO:0000313" key="2">
    <source>
        <dbReference type="EMBL" id="MBM6700698.1"/>
    </source>
</evidence>
<dbReference type="PANTHER" id="PTHR40078:SF1">
    <property type="entry name" value="INTEGRAL MEMBRANE PROTEIN"/>
    <property type="match status" value="1"/>
</dbReference>
<reference evidence="2" key="2">
    <citation type="journal article" date="2021" name="Sci. Rep.">
        <title>The distribution of antibiotic resistance genes in chicken gut microbiota commensals.</title>
        <authorList>
            <person name="Juricova H."/>
            <person name="Matiasovicova J."/>
            <person name="Kubasova T."/>
            <person name="Cejkova D."/>
            <person name="Rychlik I."/>
        </authorList>
    </citation>
    <scope>NUCLEOTIDE SEQUENCE</scope>
    <source>
        <strain evidence="2">An836</strain>
    </source>
</reference>
<keyword evidence="3" id="KW-1185">Reference proteome</keyword>